<name>A0A1A9ZU21_GLOPL</name>
<protein>
    <submittedName>
        <fullName evidence="2">Uncharacterized protein</fullName>
    </submittedName>
</protein>
<sequence>MESSNKSAVHDLRRSKHTFPGSLVIVYARNRFLFKHTCALDLSYRLVGFGLALIIAFALLYYYKKCILILRNLSLLNTNTLHTHNRNLRIISDMLRICLSLLGIKGIQWVLQLNCGIHKTANKEENYA</sequence>
<evidence type="ECO:0000313" key="2">
    <source>
        <dbReference type="EnsemblMetazoa" id="GPAI025070-PA"/>
    </source>
</evidence>
<keyword evidence="3" id="KW-1185">Reference proteome</keyword>
<reference evidence="3" key="1">
    <citation type="submission" date="2014-03" db="EMBL/GenBank/DDBJ databases">
        <authorList>
            <person name="Aksoy S."/>
            <person name="Warren W."/>
            <person name="Wilson R.K."/>
        </authorList>
    </citation>
    <scope>NUCLEOTIDE SEQUENCE [LARGE SCALE GENOMIC DNA]</scope>
    <source>
        <strain evidence="3">IAEA</strain>
    </source>
</reference>
<evidence type="ECO:0000313" key="3">
    <source>
        <dbReference type="Proteomes" id="UP000092445"/>
    </source>
</evidence>
<organism evidence="2 3">
    <name type="scientific">Glossina pallidipes</name>
    <name type="common">Tsetse fly</name>
    <dbReference type="NCBI Taxonomy" id="7398"/>
    <lineage>
        <taxon>Eukaryota</taxon>
        <taxon>Metazoa</taxon>
        <taxon>Ecdysozoa</taxon>
        <taxon>Arthropoda</taxon>
        <taxon>Hexapoda</taxon>
        <taxon>Insecta</taxon>
        <taxon>Pterygota</taxon>
        <taxon>Neoptera</taxon>
        <taxon>Endopterygota</taxon>
        <taxon>Diptera</taxon>
        <taxon>Brachycera</taxon>
        <taxon>Muscomorpha</taxon>
        <taxon>Hippoboscoidea</taxon>
        <taxon>Glossinidae</taxon>
        <taxon>Glossina</taxon>
    </lineage>
</organism>
<keyword evidence="1" id="KW-1133">Transmembrane helix</keyword>
<dbReference type="Proteomes" id="UP000092445">
    <property type="component" value="Unassembled WGS sequence"/>
</dbReference>
<dbReference type="AlphaFoldDB" id="A0A1A9ZU21"/>
<dbReference type="EnsemblMetazoa" id="GPAI025070-RA">
    <property type="protein sequence ID" value="GPAI025070-PA"/>
    <property type="gene ID" value="GPAI025070"/>
</dbReference>
<keyword evidence="1" id="KW-0812">Transmembrane</keyword>
<proteinExistence type="predicted"/>
<dbReference type="VEuPathDB" id="VectorBase:GPAI025070"/>
<reference evidence="2" key="2">
    <citation type="submission" date="2020-05" db="UniProtKB">
        <authorList>
            <consortium name="EnsemblMetazoa"/>
        </authorList>
    </citation>
    <scope>IDENTIFICATION</scope>
    <source>
        <strain evidence="2">IAEA</strain>
    </source>
</reference>
<feature type="transmembrane region" description="Helical" evidence="1">
    <location>
        <begin position="42"/>
        <end position="63"/>
    </location>
</feature>
<evidence type="ECO:0000256" key="1">
    <source>
        <dbReference type="SAM" id="Phobius"/>
    </source>
</evidence>
<accession>A0A1A9ZU21</accession>
<keyword evidence="1" id="KW-0472">Membrane</keyword>